<evidence type="ECO:0000313" key="3">
    <source>
        <dbReference type="EMBL" id="RDW24506.1"/>
    </source>
</evidence>
<accession>A0A1D8N656</accession>
<feature type="compositionally biased region" description="Low complexity" evidence="1">
    <location>
        <begin position="65"/>
        <end position="74"/>
    </location>
</feature>
<dbReference type="VEuPathDB" id="FungiDB:YALI1_B03225g"/>
<sequence>MPNTSNSLDDLHLRRLRRLRGQREPQNFHTPPTPDSSPERENQRLPLASHQLNTRRAPPNPSTLPAPTLTAPVPRNVSGASPIPEEMKENTYYISVSAFHNEHSVYPCILECYSASARLLSPGVVIKHNNRLALLKQWLCHIFDTNPKYPRVLLVDNFLSRLVGDLYNDRRVADVLKSRKLKLVFLNPVLSLNNSLNIPFEVTDKAFKEFVTVHSSHSIHAVDLSAHTECCYKRAASQGFTTFNMQRGWTFTNLEKVWKKAGVAEMDLVSEKMDIEMERIRIKHAWEAIERTHTMIEEHEKEIIAKYHLQKRGKSTL</sequence>
<dbReference type="GeneID" id="2906683"/>
<proteinExistence type="predicted"/>
<feature type="region of interest" description="Disordered" evidence="1">
    <location>
        <begin position="1"/>
        <end position="75"/>
    </location>
</feature>
<reference evidence="3 5" key="2">
    <citation type="submission" date="2018-07" db="EMBL/GenBank/DDBJ databases">
        <title>Draft Genome Assemblies for Five Robust Yarrowia lipolytica Strains Exhibiting High Lipid Production and Pentose Sugar Utilization and Sugar Alcohol Secretion from Undetoxified Lignocellulosic Biomass Hydrolysates.</title>
        <authorList>
            <consortium name="DOE Joint Genome Institute"/>
            <person name="Walker C."/>
            <person name="Ryu S."/>
            <person name="Na H."/>
            <person name="Zane M."/>
            <person name="LaButti K."/>
            <person name="Lipzen A."/>
            <person name="Haridas S."/>
            <person name="Barry K."/>
            <person name="Grigoriev I.V."/>
            <person name="Quarterman J."/>
            <person name="Slininger P."/>
            <person name="Dien B."/>
            <person name="Trinh C.T."/>
        </authorList>
    </citation>
    <scope>NUCLEOTIDE SEQUENCE [LARGE SCALE GENOMIC DNA]</scope>
    <source>
        <strain evidence="3 5">YB392</strain>
    </source>
</reference>
<name>A0A1D8N656_YARLL</name>
<evidence type="ECO:0000313" key="5">
    <source>
        <dbReference type="Proteomes" id="UP000256601"/>
    </source>
</evidence>
<protein>
    <submittedName>
        <fullName evidence="2">Uncharacterized protein</fullName>
    </submittedName>
</protein>
<dbReference type="EMBL" id="CP017554">
    <property type="protein sequence ID" value="AOW01108.1"/>
    <property type="molecule type" value="Genomic_DNA"/>
</dbReference>
<dbReference type="Proteomes" id="UP000256601">
    <property type="component" value="Unassembled WGS sequence"/>
</dbReference>
<evidence type="ECO:0000313" key="2">
    <source>
        <dbReference type="EMBL" id="AOW01108.1"/>
    </source>
</evidence>
<dbReference type="VEuPathDB" id="FungiDB:YALI0_B02200g"/>
<gene>
    <name evidence="3" type="ORF">B0I71DRAFT_141935</name>
    <name evidence="2" type="ORF">YALI1_B03225g</name>
</gene>
<organism evidence="2 4">
    <name type="scientific">Yarrowia lipolytica</name>
    <name type="common">Candida lipolytica</name>
    <dbReference type="NCBI Taxonomy" id="4952"/>
    <lineage>
        <taxon>Eukaryota</taxon>
        <taxon>Fungi</taxon>
        <taxon>Dikarya</taxon>
        <taxon>Ascomycota</taxon>
        <taxon>Saccharomycotina</taxon>
        <taxon>Dipodascomycetes</taxon>
        <taxon>Dipodascales</taxon>
        <taxon>Dipodascales incertae sedis</taxon>
        <taxon>Yarrowia</taxon>
    </lineage>
</organism>
<reference evidence="2 4" key="1">
    <citation type="journal article" date="2016" name="PLoS ONE">
        <title>Sequence Assembly of Yarrowia lipolytica Strain W29/CLIB89 Shows Transposable Element Diversity.</title>
        <authorList>
            <person name="Magnan C."/>
            <person name="Yu J."/>
            <person name="Chang I."/>
            <person name="Jahn E."/>
            <person name="Kanomata Y."/>
            <person name="Wu J."/>
            <person name="Zeller M."/>
            <person name="Oakes M."/>
            <person name="Baldi P."/>
            <person name="Sandmeyer S."/>
        </authorList>
    </citation>
    <scope>NUCLEOTIDE SEQUENCE [LARGE SCALE GENOMIC DNA]</scope>
    <source>
        <strain evidence="2">CLIB89</strain>
        <strain evidence="4">CLIB89(W29)</strain>
    </source>
</reference>
<evidence type="ECO:0000256" key="1">
    <source>
        <dbReference type="SAM" id="MobiDB-lite"/>
    </source>
</evidence>
<dbReference type="Proteomes" id="UP000182444">
    <property type="component" value="Chromosome 1B"/>
</dbReference>
<dbReference type="EMBL" id="KZ859031">
    <property type="protein sequence ID" value="RDW24506.1"/>
    <property type="molecule type" value="Genomic_DNA"/>
</dbReference>
<dbReference type="AlphaFoldDB" id="A0A1D8N656"/>
<dbReference type="KEGG" id="yli:2906683"/>
<evidence type="ECO:0000313" key="4">
    <source>
        <dbReference type="Proteomes" id="UP000182444"/>
    </source>
</evidence>